<protein>
    <recommendedName>
        <fullName evidence="4">DUF4129 domain-containing protein</fullName>
    </recommendedName>
</protein>
<feature type="transmembrane region" description="Helical" evidence="1">
    <location>
        <begin position="31"/>
        <end position="52"/>
    </location>
</feature>
<organism evidence="2 3">
    <name type="scientific">Candidatus Staskawiczbacteria bacterium RIFCSPHIGHO2_01_FULL_41_41</name>
    <dbReference type="NCBI Taxonomy" id="1802203"/>
    <lineage>
        <taxon>Bacteria</taxon>
        <taxon>Candidatus Staskawicziibacteriota</taxon>
    </lineage>
</organism>
<keyword evidence="1" id="KW-0472">Membrane</keyword>
<evidence type="ECO:0000313" key="3">
    <source>
        <dbReference type="Proteomes" id="UP000178774"/>
    </source>
</evidence>
<feature type="transmembrane region" description="Helical" evidence="1">
    <location>
        <begin position="7"/>
        <end position="25"/>
    </location>
</feature>
<name>A0A1G2HTL8_9BACT</name>
<gene>
    <name evidence="2" type="ORF">A2822_00060</name>
</gene>
<dbReference type="Proteomes" id="UP000178774">
    <property type="component" value="Unassembled WGS sequence"/>
</dbReference>
<keyword evidence="1" id="KW-1133">Transmembrane helix</keyword>
<sequence length="181" mass="21061">MTTWEQIYEVFGVADFIYFITSPAIQDQLFGVKLVFIFFAVFFFCAVIYFYLNSSYLHYQFLQDTTEFLSWEAYGLVEINRRFKKITKRLAQGTENDYKLAIIEADEFLYQTMENNGYEGKTFEELANAAGKKLLPEFEDILDAHAVRNAIVYDSGYILDIPKAKKIMADYENAIKNISIS</sequence>
<keyword evidence="1" id="KW-0812">Transmembrane</keyword>
<evidence type="ECO:0008006" key="4">
    <source>
        <dbReference type="Google" id="ProtNLM"/>
    </source>
</evidence>
<dbReference type="EMBL" id="MHOP01000012">
    <property type="protein sequence ID" value="OGZ65876.1"/>
    <property type="molecule type" value="Genomic_DNA"/>
</dbReference>
<evidence type="ECO:0000256" key="1">
    <source>
        <dbReference type="SAM" id="Phobius"/>
    </source>
</evidence>
<dbReference type="AlphaFoldDB" id="A0A1G2HTL8"/>
<proteinExistence type="predicted"/>
<evidence type="ECO:0000313" key="2">
    <source>
        <dbReference type="EMBL" id="OGZ65876.1"/>
    </source>
</evidence>
<reference evidence="2 3" key="1">
    <citation type="journal article" date="2016" name="Nat. Commun.">
        <title>Thousands of microbial genomes shed light on interconnected biogeochemical processes in an aquifer system.</title>
        <authorList>
            <person name="Anantharaman K."/>
            <person name="Brown C.T."/>
            <person name="Hug L.A."/>
            <person name="Sharon I."/>
            <person name="Castelle C.J."/>
            <person name="Probst A.J."/>
            <person name="Thomas B.C."/>
            <person name="Singh A."/>
            <person name="Wilkins M.J."/>
            <person name="Karaoz U."/>
            <person name="Brodie E.L."/>
            <person name="Williams K.H."/>
            <person name="Hubbard S.S."/>
            <person name="Banfield J.F."/>
        </authorList>
    </citation>
    <scope>NUCLEOTIDE SEQUENCE [LARGE SCALE GENOMIC DNA]</scope>
</reference>
<comment type="caution">
    <text evidence="2">The sequence shown here is derived from an EMBL/GenBank/DDBJ whole genome shotgun (WGS) entry which is preliminary data.</text>
</comment>
<accession>A0A1G2HTL8</accession>